<dbReference type="EMBL" id="QKKF02022725">
    <property type="protein sequence ID" value="RZF38258.1"/>
    <property type="molecule type" value="Genomic_DNA"/>
</dbReference>
<keyword evidence="3" id="KW-1133">Transmembrane helix</keyword>
<protein>
    <recommendedName>
        <fullName evidence="5">Receptor ligand binding region domain-containing protein</fullName>
    </recommendedName>
</protein>
<dbReference type="GO" id="GO:0016020">
    <property type="term" value="C:membrane"/>
    <property type="evidence" value="ECO:0007669"/>
    <property type="project" value="UniProtKB-SubCell"/>
</dbReference>
<dbReference type="Gene3D" id="3.40.50.2300">
    <property type="match status" value="1"/>
</dbReference>
<dbReference type="InterPro" id="IPR052612">
    <property type="entry name" value="ANP_Clearance_Receptor"/>
</dbReference>
<dbReference type="Pfam" id="PF01094">
    <property type="entry name" value="ANF_receptor"/>
    <property type="match status" value="1"/>
</dbReference>
<evidence type="ECO:0000256" key="2">
    <source>
        <dbReference type="ARBA" id="ARBA00022692"/>
    </source>
</evidence>
<keyword evidence="4" id="KW-0472">Membrane</keyword>
<dbReference type="InterPro" id="IPR001828">
    <property type="entry name" value="ANF_lig-bd_rcpt"/>
</dbReference>
<keyword evidence="2" id="KW-0812">Transmembrane</keyword>
<dbReference type="InterPro" id="IPR028082">
    <property type="entry name" value="Peripla_BP_I"/>
</dbReference>
<comment type="subcellular location">
    <subcellularLocation>
        <location evidence="1">Membrane</location>
    </subcellularLocation>
</comment>
<reference evidence="6 7" key="1">
    <citation type="journal article" date="2017" name="Gigascience">
        <title>Genome sequence of the small brown planthopper, Laodelphax striatellus.</title>
        <authorList>
            <person name="Zhu J."/>
            <person name="Jiang F."/>
            <person name="Wang X."/>
            <person name="Yang P."/>
            <person name="Bao Y."/>
            <person name="Zhao W."/>
            <person name="Wang W."/>
            <person name="Lu H."/>
            <person name="Wang Q."/>
            <person name="Cui N."/>
            <person name="Li J."/>
            <person name="Chen X."/>
            <person name="Luo L."/>
            <person name="Yu J."/>
            <person name="Kang L."/>
            <person name="Cui F."/>
        </authorList>
    </citation>
    <scope>NUCLEOTIDE SEQUENCE [LARGE SCALE GENOMIC DNA]</scope>
    <source>
        <strain evidence="6">Lst14</strain>
    </source>
</reference>
<dbReference type="GO" id="GO:0017046">
    <property type="term" value="F:peptide hormone binding"/>
    <property type="evidence" value="ECO:0007669"/>
    <property type="project" value="TreeGrafter"/>
</dbReference>
<evidence type="ECO:0000256" key="3">
    <source>
        <dbReference type="ARBA" id="ARBA00022989"/>
    </source>
</evidence>
<dbReference type="AlphaFoldDB" id="A0A482WXM9"/>
<evidence type="ECO:0000313" key="6">
    <source>
        <dbReference type="EMBL" id="RZF38258.1"/>
    </source>
</evidence>
<evidence type="ECO:0000256" key="1">
    <source>
        <dbReference type="ARBA" id="ARBA00004370"/>
    </source>
</evidence>
<accession>A0A482WXM9</accession>
<name>A0A482WXM9_LAOST</name>
<comment type="caution">
    <text evidence="6">The sequence shown here is derived from an EMBL/GenBank/DDBJ whole genome shotgun (WGS) entry which is preliminary data.</text>
</comment>
<dbReference type="SMR" id="A0A482WXM9"/>
<keyword evidence="7" id="KW-1185">Reference proteome</keyword>
<dbReference type="GO" id="GO:0038023">
    <property type="term" value="F:signaling receptor activity"/>
    <property type="evidence" value="ECO:0007669"/>
    <property type="project" value="TreeGrafter"/>
</dbReference>
<proteinExistence type="predicted"/>
<evidence type="ECO:0000259" key="5">
    <source>
        <dbReference type="Pfam" id="PF01094"/>
    </source>
</evidence>
<dbReference type="OrthoDB" id="302535at2759"/>
<sequence>MKDREVVGGHLSDSHMWGNSGEVNVSSRTSQLNNYVKVFLEISYKFWKLSCETLSSRYFYLKKRCRNTNNLLIIYLMLANLVSSDATRAIQKDREKGIVRLAIIAPDIPDHEQPLRLIMPSIDLAVKSVTDNMTGTLPGWRFELYQRNSNCSSTVGGLASFELNEIADAFLGPTCDYVVNQVAGYAGIWGTPVLTTAAQMDYFDKKMDFATLTRMAGSYSLISEMVHNVLKLFGWSIAGLVFYDTDRRKLQGHSKCYFTLKKVFAALNKKDNFHESISDDADYDDFKEILIKLSEKARSE</sequence>
<dbReference type="Proteomes" id="UP000291343">
    <property type="component" value="Unassembled WGS sequence"/>
</dbReference>
<dbReference type="SUPFAM" id="SSF53822">
    <property type="entry name" value="Periplasmic binding protein-like I"/>
    <property type="match status" value="1"/>
</dbReference>
<organism evidence="6 7">
    <name type="scientific">Laodelphax striatellus</name>
    <name type="common">Small brown planthopper</name>
    <name type="synonym">Delphax striatella</name>
    <dbReference type="NCBI Taxonomy" id="195883"/>
    <lineage>
        <taxon>Eukaryota</taxon>
        <taxon>Metazoa</taxon>
        <taxon>Ecdysozoa</taxon>
        <taxon>Arthropoda</taxon>
        <taxon>Hexapoda</taxon>
        <taxon>Insecta</taxon>
        <taxon>Pterygota</taxon>
        <taxon>Neoptera</taxon>
        <taxon>Paraneoptera</taxon>
        <taxon>Hemiptera</taxon>
        <taxon>Auchenorrhyncha</taxon>
        <taxon>Fulgoroidea</taxon>
        <taxon>Delphacidae</taxon>
        <taxon>Criomorphinae</taxon>
        <taxon>Laodelphax</taxon>
    </lineage>
</organism>
<dbReference type="GO" id="GO:0007165">
    <property type="term" value="P:signal transduction"/>
    <property type="evidence" value="ECO:0007669"/>
    <property type="project" value="TreeGrafter"/>
</dbReference>
<gene>
    <name evidence="6" type="ORF">LSTR_LSTR008981</name>
</gene>
<dbReference type="STRING" id="195883.A0A482WXM9"/>
<dbReference type="InParanoid" id="A0A482WXM9"/>
<dbReference type="PANTHER" id="PTHR44755:SF11">
    <property type="entry name" value="ATRIAL NATRIURETIC PEPTIDE RECEPTOR 3 ISOFORM X1"/>
    <property type="match status" value="1"/>
</dbReference>
<feature type="domain" description="Receptor ligand binding region" evidence="5">
    <location>
        <begin position="119"/>
        <end position="252"/>
    </location>
</feature>
<dbReference type="PANTHER" id="PTHR44755">
    <property type="entry name" value="NATRIURETIC PEPTIDE RECEPTOR 3-RELATED"/>
    <property type="match status" value="1"/>
</dbReference>
<evidence type="ECO:0000313" key="7">
    <source>
        <dbReference type="Proteomes" id="UP000291343"/>
    </source>
</evidence>
<evidence type="ECO:0000256" key="4">
    <source>
        <dbReference type="ARBA" id="ARBA00023136"/>
    </source>
</evidence>